<reference evidence="3" key="1">
    <citation type="journal article" date="2014" name="Proc. Natl. Acad. Sci. U.S.A.">
        <title>Extensive sampling of basidiomycete genomes demonstrates inadequacy of the white-rot/brown-rot paradigm for wood decay fungi.</title>
        <authorList>
            <person name="Riley R."/>
            <person name="Salamov A.A."/>
            <person name="Brown D.W."/>
            <person name="Nagy L.G."/>
            <person name="Floudas D."/>
            <person name="Held B.W."/>
            <person name="Levasseur A."/>
            <person name="Lombard V."/>
            <person name="Morin E."/>
            <person name="Otillar R."/>
            <person name="Lindquist E.A."/>
            <person name="Sun H."/>
            <person name="LaButti K.M."/>
            <person name="Schmutz J."/>
            <person name="Jabbour D."/>
            <person name="Luo H."/>
            <person name="Baker S.E."/>
            <person name="Pisabarro A.G."/>
            <person name="Walton J.D."/>
            <person name="Blanchette R.A."/>
            <person name="Henrissat B."/>
            <person name="Martin F."/>
            <person name="Cullen D."/>
            <person name="Hibbett D.S."/>
            <person name="Grigoriev I.V."/>
        </authorList>
    </citation>
    <scope>NUCLEOTIDE SEQUENCE [LARGE SCALE GENOMIC DNA]</scope>
    <source>
        <strain evidence="3">MUCL 33604</strain>
    </source>
</reference>
<feature type="compositionally biased region" description="Acidic residues" evidence="1">
    <location>
        <begin position="236"/>
        <end position="245"/>
    </location>
</feature>
<dbReference type="EMBL" id="KL197714">
    <property type="protein sequence ID" value="KDQ60111.1"/>
    <property type="molecule type" value="Genomic_DNA"/>
</dbReference>
<feature type="region of interest" description="Disordered" evidence="1">
    <location>
        <begin position="343"/>
        <end position="391"/>
    </location>
</feature>
<dbReference type="HOGENOM" id="CLU_024942_0_0_1"/>
<evidence type="ECO:0000313" key="3">
    <source>
        <dbReference type="Proteomes" id="UP000027265"/>
    </source>
</evidence>
<evidence type="ECO:0000256" key="1">
    <source>
        <dbReference type="SAM" id="MobiDB-lite"/>
    </source>
</evidence>
<dbReference type="InParanoid" id="A0A067QBY4"/>
<accession>A0A067QBY4</accession>
<dbReference type="Proteomes" id="UP000027265">
    <property type="component" value="Unassembled WGS sequence"/>
</dbReference>
<sequence>MSQATRRTTRSQKNPSAESLAGESTPPLGPVEPPSATKPGSRKVNLRLTIPPQQSGDVNSVGGDDTVTEPPAATGQLQKTTKKRGRAPSIPAQASPSNTAAKPPPAKKLKGSRSKKKAQVDQDLETVEIQDLPTNLEPSNNPVQPPSKPKVPKAPIPPHSPVPPRDAHPAAPGAPDMPRLRRTSEEVQKQVLAKAEVDAKIELLLKQRIRIVAKMEMADGEAEDAEDLGAIRNLADIEEEEEDTQEAMGGDGLDVDVRMERESGEEGNGKESQKKVPAVIYQDCDWLAPNWKAKAALDDGSNNAGNSEALGGLDDDDLAQDKPIFGKKTTQARENDFVYIGGTDSDDELDVSTPTPKQKPQKFGEKSTTTKSTMAIKPTPHQPKPVKKAPVPTTSCIKVESISSLFAPGGDRSAEYAALPPFAKLGWHVFLATLYTKFGSSIIPWKVLSPDDKHAAEIFVQDVVNLVWPNSGYPVKWGGPILSAAKDRIYDRRSQIGKTAITLYAVIGGPALWGSPAPQGKKKGDAGYVAPADLYYSSFVIGTLAPFLKVTYGALGEDLNPIGALALVAVAVERAFTTYYTGTYVAPKKFAKEWTLSMVNDQLVNVRALSPRRWKEI</sequence>
<proteinExistence type="predicted"/>
<name>A0A067QBY4_9AGAM</name>
<feature type="compositionally biased region" description="Pro residues" evidence="1">
    <location>
        <begin position="143"/>
        <end position="164"/>
    </location>
</feature>
<feature type="region of interest" description="Disordered" evidence="1">
    <location>
        <begin position="233"/>
        <end position="276"/>
    </location>
</feature>
<feature type="compositionally biased region" description="Basic and acidic residues" evidence="1">
    <location>
        <begin position="255"/>
        <end position="274"/>
    </location>
</feature>
<dbReference type="OrthoDB" id="3070163at2759"/>
<gene>
    <name evidence="2" type="ORF">JAAARDRAFT_191525</name>
</gene>
<protein>
    <submittedName>
        <fullName evidence="2">Uncharacterized protein</fullName>
    </submittedName>
</protein>
<keyword evidence="3" id="KW-1185">Reference proteome</keyword>
<dbReference type="AlphaFoldDB" id="A0A067QBY4"/>
<feature type="compositionally biased region" description="Polar residues" evidence="1">
    <location>
        <begin position="1"/>
        <end position="17"/>
    </location>
</feature>
<feature type="region of interest" description="Disordered" evidence="1">
    <location>
        <begin position="1"/>
        <end position="185"/>
    </location>
</feature>
<organism evidence="2 3">
    <name type="scientific">Jaapia argillacea MUCL 33604</name>
    <dbReference type="NCBI Taxonomy" id="933084"/>
    <lineage>
        <taxon>Eukaryota</taxon>
        <taxon>Fungi</taxon>
        <taxon>Dikarya</taxon>
        <taxon>Basidiomycota</taxon>
        <taxon>Agaricomycotina</taxon>
        <taxon>Agaricomycetes</taxon>
        <taxon>Agaricomycetidae</taxon>
        <taxon>Jaapiales</taxon>
        <taxon>Jaapiaceae</taxon>
        <taxon>Jaapia</taxon>
    </lineage>
</organism>
<feature type="compositionally biased region" description="Basic residues" evidence="1">
    <location>
        <begin position="105"/>
        <end position="117"/>
    </location>
</feature>
<evidence type="ECO:0000313" key="2">
    <source>
        <dbReference type="EMBL" id="KDQ60111.1"/>
    </source>
</evidence>